<reference evidence="2 3" key="1">
    <citation type="submission" date="2023-02" db="EMBL/GenBank/DDBJ databases">
        <title>LHISI_Scaffold_Assembly.</title>
        <authorList>
            <person name="Stuart O.P."/>
            <person name="Cleave R."/>
            <person name="Magrath M.J.L."/>
            <person name="Mikheyev A.S."/>
        </authorList>
    </citation>
    <scope>NUCLEOTIDE SEQUENCE [LARGE SCALE GENOMIC DNA]</scope>
    <source>
        <strain evidence="2">Daus_M_001</strain>
        <tissue evidence="2">Leg muscle</tissue>
    </source>
</reference>
<feature type="compositionally biased region" description="Low complexity" evidence="1">
    <location>
        <begin position="377"/>
        <end position="389"/>
    </location>
</feature>
<protein>
    <submittedName>
        <fullName evidence="2">Uncharacterized protein</fullName>
    </submittedName>
</protein>
<name>A0ABQ9INW6_9NEOP</name>
<sequence>MTNENIPNALLNFIQKILVHFHADVSVESSFSINKQCLVGNLLEDSLVTQRSIYDVVISAGSLKIPWRIPSPFLRQREDGFVSNGLVKTMLQVETNFKINTFVVGGGLPLPFPPYGRFGSGRSRWSRPCCRHFIAILPTSTPRQLACSTQHNRVLLGCRNLSPAALPTCGDVTLQTSLAAFSRPPVCLLVCQLLCAERKATYLKQPTSHTLVYTITLRFNWTPATSQSFWFSVLSHTRSLSNVRISPSSTELRSTFRTYSSPTKVILILAPSGSAVTVYSTDLGTFLTTISRNLQTTHRESLHTEPPPPPLRVMAAGGEPTEPSWMTGTSPYSLQYLRENKRFLELEKRRPNHQTVYDIFPQGIPDHIDILLSTLTEPTTPTMSTPTSSRFNTGRRK</sequence>
<gene>
    <name evidence="2" type="ORF">PR048_002942</name>
</gene>
<organism evidence="2 3">
    <name type="scientific">Dryococelus australis</name>
    <dbReference type="NCBI Taxonomy" id="614101"/>
    <lineage>
        <taxon>Eukaryota</taxon>
        <taxon>Metazoa</taxon>
        <taxon>Ecdysozoa</taxon>
        <taxon>Arthropoda</taxon>
        <taxon>Hexapoda</taxon>
        <taxon>Insecta</taxon>
        <taxon>Pterygota</taxon>
        <taxon>Neoptera</taxon>
        <taxon>Polyneoptera</taxon>
        <taxon>Phasmatodea</taxon>
        <taxon>Verophasmatodea</taxon>
        <taxon>Anareolatae</taxon>
        <taxon>Phasmatidae</taxon>
        <taxon>Eurycanthinae</taxon>
        <taxon>Dryococelus</taxon>
    </lineage>
</organism>
<dbReference type="EMBL" id="JARBHB010000001">
    <property type="protein sequence ID" value="KAJ8897593.1"/>
    <property type="molecule type" value="Genomic_DNA"/>
</dbReference>
<dbReference type="Proteomes" id="UP001159363">
    <property type="component" value="Chromosome 1"/>
</dbReference>
<comment type="caution">
    <text evidence="2">The sequence shown here is derived from an EMBL/GenBank/DDBJ whole genome shotgun (WGS) entry which is preliminary data.</text>
</comment>
<accession>A0ABQ9INW6</accession>
<feature type="region of interest" description="Disordered" evidence="1">
    <location>
        <begin position="377"/>
        <end position="397"/>
    </location>
</feature>
<evidence type="ECO:0000313" key="2">
    <source>
        <dbReference type="EMBL" id="KAJ8897593.1"/>
    </source>
</evidence>
<keyword evidence="3" id="KW-1185">Reference proteome</keyword>
<evidence type="ECO:0000313" key="3">
    <source>
        <dbReference type="Proteomes" id="UP001159363"/>
    </source>
</evidence>
<evidence type="ECO:0000256" key="1">
    <source>
        <dbReference type="SAM" id="MobiDB-lite"/>
    </source>
</evidence>
<proteinExistence type="predicted"/>